<protein>
    <recommendedName>
        <fullName evidence="3">F-box associated domain-containing protein</fullName>
    </recommendedName>
</protein>
<dbReference type="Proteomes" id="UP001177003">
    <property type="component" value="Chromosome 5"/>
</dbReference>
<dbReference type="AlphaFoldDB" id="A0AA35Z7W9"/>
<gene>
    <name evidence="1" type="ORF">LSALG_LOCUS26936</name>
</gene>
<reference evidence="1" key="1">
    <citation type="submission" date="2023-04" db="EMBL/GenBank/DDBJ databases">
        <authorList>
            <person name="Vijverberg K."/>
            <person name="Xiong W."/>
            <person name="Schranz E."/>
        </authorList>
    </citation>
    <scope>NUCLEOTIDE SEQUENCE</scope>
</reference>
<accession>A0AA35Z7W9</accession>
<dbReference type="EMBL" id="OX465081">
    <property type="protein sequence ID" value="CAI9287579.1"/>
    <property type="molecule type" value="Genomic_DNA"/>
</dbReference>
<evidence type="ECO:0000313" key="2">
    <source>
        <dbReference type="Proteomes" id="UP001177003"/>
    </source>
</evidence>
<name>A0AA35Z7W9_LACSI</name>
<proteinExistence type="predicted"/>
<evidence type="ECO:0000313" key="1">
    <source>
        <dbReference type="EMBL" id="CAI9287579.1"/>
    </source>
</evidence>
<organism evidence="1 2">
    <name type="scientific">Lactuca saligna</name>
    <name type="common">Willowleaf lettuce</name>
    <dbReference type="NCBI Taxonomy" id="75948"/>
    <lineage>
        <taxon>Eukaryota</taxon>
        <taxon>Viridiplantae</taxon>
        <taxon>Streptophyta</taxon>
        <taxon>Embryophyta</taxon>
        <taxon>Tracheophyta</taxon>
        <taxon>Spermatophyta</taxon>
        <taxon>Magnoliopsida</taxon>
        <taxon>eudicotyledons</taxon>
        <taxon>Gunneridae</taxon>
        <taxon>Pentapetalae</taxon>
        <taxon>asterids</taxon>
        <taxon>campanulids</taxon>
        <taxon>Asterales</taxon>
        <taxon>Asteraceae</taxon>
        <taxon>Cichorioideae</taxon>
        <taxon>Cichorieae</taxon>
        <taxon>Lactucinae</taxon>
        <taxon>Lactuca</taxon>
    </lineage>
</organism>
<keyword evidence="2" id="KW-1185">Reference proteome</keyword>
<evidence type="ECO:0008006" key="3">
    <source>
        <dbReference type="Google" id="ProtNLM"/>
    </source>
</evidence>
<sequence length="133" mass="16038">MRKRKKIDRFVFLHDDILFNFFKRLPDASFVIELSRYFYWGIYSSNHLVFMDIVREKIFQMSLPGRGLRRRCDYSLFVMGGFLALFDGVSWDKAEIRILKDLKMMKWEKLQNWSFRVSPGTCRYRVSGVITDK</sequence>